<evidence type="ECO:0000313" key="3">
    <source>
        <dbReference type="Proteomes" id="UP000541535"/>
    </source>
</evidence>
<organism evidence="2 3">
    <name type="scientific">Pseudoduganella violacea</name>
    <dbReference type="NCBI Taxonomy" id="1715466"/>
    <lineage>
        <taxon>Bacteria</taxon>
        <taxon>Pseudomonadati</taxon>
        <taxon>Pseudomonadota</taxon>
        <taxon>Betaproteobacteria</taxon>
        <taxon>Burkholderiales</taxon>
        <taxon>Oxalobacteraceae</taxon>
        <taxon>Telluria group</taxon>
        <taxon>Pseudoduganella</taxon>
    </lineage>
</organism>
<dbReference type="InterPro" id="IPR036736">
    <property type="entry name" value="ACP-like_sf"/>
</dbReference>
<dbReference type="InterPro" id="IPR009081">
    <property type="entry name" value="PP-bd_ACP"/>
</dbReference>
<proteinExistence type="predicted"/>
<dbReference type="RefSeq" id="WP_183439509.1">
    <property type="nucleotide sequence ID" value="NZ_JACHXD010000001.1"/>
</dbReference>
<keyword evidence="3" id="KW-1185">Reference proteome</keyword>
<accession>A0A7W5B7H8</accession>
<name>A0A7W5B7H8_9BURK</name>
<protein>
    <submittedName>
        <fullName evidence="2">Acyl carrier protein</fullName>
    </submittedName>
</protein>
<dbReference type="Pfam" id="PF00550">
    <property type="entry name" value="PP-binding"/>
    <property type="match status" value="1"/>
</dbReference>
<sequence>MTIENSIAQVRDYLREQNKFPDIVIEDDLDLVETGVLDSLKIMALVIVIEKIRNRAIELEELSMDNLRTVNLIRKNFFATAELP</sequence>
<evidence type="ECO:0000313" key="2">
    <source>
        <dbReference type="EMBL" id="MBB3117580.1"/>
    </source>
</evidence>
<dbReference type="AlphaFoldDB" id="A0A7W5B7H8"/>
<dbReference type="EMBL" id="JACHXD010000001">
    <property type="protein sequence ID" value="MBB3117580.1"/>
    <property type="molecule type" value="Genomic_DNA"/>
</dbReference>
<dbReference type="Proteomes" id="UP000541535">
    <property type="component" value="Unassembled WGS sequence"/>
</dbReference>
<dbReference type="SUPFAM" id="SSF47336">
    <property type="entry name" value="ACP-like"/>
    <property type="match status" value="1"/>
</dbReference>
<evidence type="ECO:0000259" key="1">
    <source>
        <dbReference type="Pfam" id="PF00550"/>
    </source>
</evidence>
<feature type="domain" description="Carrier" evidence="1">
    <location>
        <begin position="9"/>
        <end position="71"/>
    </location>
</feature>
<gene>
    <name evidence="2" type="ORF">FHS03_000599</name>
</gene>
<dbReference type="Gene3D" id="1.10.1200.10">
    <property type="entry name" value="ACP-like"/>
    <property type="match status" value="1"/>
</dbReference>
<comment type="caution">
    <text evidence="2">The sequence shown here is derived from an EMBL/GenBank/DDBJ whole genome shotgun (WGS) entry which is preliminary data.</text>
</comment>
<reference evidence="2 3" key="1">
    <citation type="submission" date="2020-08" db="EMBL/GenBank/DDBJ databases">
        <title>Genomic Encyclopedia of Type Strains, Phase III (KMG-III): the genomes of soil and plant-associated and newly described type strains.</title>
        <authorList>
            <person name="Whitman W."/>
        </authorList>
    </citation>
    <scope>NUCLEOTIDE SEQUENCE [LARGE SCALE GENOMIC DNA]</scope>
    <source>
        <strain evidence="2 3">CECT 8897</strain>
    </source>
</reference>